<keyword evidence="2" id="KW-1185">Reference proteome</keyword>
<reference evidence="2" key="1">
    <citation type="journal article" date="2023" name="G3 (Bethesda)">
        <title>Genome assembly and association tests identify interacting loci associated with vigor, precocity, and sex in interspecific pistachio rootstocks.</title>
        <authorList>
            <person name="Palmer W."/>
            <person name="Jacygrad E."/>
            <person name="Sagayaradj S."/>
            <person name="Cavanaugh K."/>
            <person name="Han R."/>
            <person name="Bertier L."/>
            <person name="Beede B."/>
            <person name="Kafkas S."/>
            <person name="Golino D."/>
            <person name="Preece J."/>
            <person name="Michelmore R."/>
        </authorList>
    </citation>
    <scope>NUCLEOTIDE SEQUENCE [LARGE SCALE GENOMIC DNA]</scope>
</reference>
<accession>A0ACC0Z4G0</accession>
<protein>
    <submittedName>
        <fullName evidence="1">Uncharacterized protein</fullName>
    </submittedName>
</protein>
<comment type="caution">
    <text evidence="1">The sequence shown here is derived from an EMBL/GenBank/DDBJ whole genome shotgun (WGS) entry which is preliminary data.</text>
</comment>
<evidence type="ECO:0000313" key="2">
    <source>
        <dbReference type="Proteomes" id="UP001163603"/>
    </source>
</evidence>
<organism evidence="1 2">
    <name type="scientific">Pistacia integerrima</name>
    <dbReference type="NCBI Taxonomy" id="434235"/>
    <lineage>
        <taxon>Eukaryota</taxon>
        <taxon>Viridiplantae</taxon>
        <taxon>Streptophyta</taxon>
        <taxon>Embryophyta</taxon>
        <taxon>Tracheophyta</taxon>
        <taxon>Spermatophyta</taxon>
        <taxon>Magnoliopsida</taxon>
        <taxon>eudicotyledons</taxon>
        <taxon>Gunneridae</taxon>
        <taxon>Pentapetalae</taxon>
        <taxon>rosids</taxon>
        <taxon>malvids</taxon>
        <taxon>Sapindales</taxon>
        <taxon>Anacardiaceae</taxon>
        <taxon>Pistacia</taxon>
    </lineage>
</organism>
<gene>
    <name evidence="1" type="ORF">Pint_05067</name>
</gene>
<dbReference type="EMBL" id="CM047738">
    <property type="protein sequence ID" value="KAJ0046186.1"/>
    <property type="molecule type" value="Genomic_DNA"/>
</dbReference>
<proteinExistence type="predicted"/>
<dbReference type="Proteomes" id="UP001163603">
    <property type="component" value="Chromosome 3"/>
</dbReference>
<name>A0ACC0Z4G0_9ROSI</name>
<sequence length="49" mass="5582">MNTTRIKVHKLRQKLKANLLNQLKELKVELTLLHVAKVTGGTPNKLSMM</sequence>
<evidence type="ECO:0000313" key="1">
    <source>
        <dbReference type="EMBL" id="KAJ0046186.1"/>
    </source>
</evidence>